<dbReference type="Pfam" id="PF18759">
    <property type="entry name" value="Plavaka"/>
    <property type="match status" value="1"/>
</dbReference>
<dbReference type="EMBL" id="JARKIE010000344">
    <property type="protein sequence ID" value="KAJ7652625.1"/>
    <property type="molecule type" value="Genomic_DNA"/>
</dbReference>
<keyword evidence="2" id="KW-1185">Reference proteome</keyword>
<dbReference type="InterPro" id="IPR041078">
    <property type="entry name" value="Plavaka"/>
</dbReference>
<accession>A0AAD7G3X7</accession>
<gene>
    <name evidence="1" type="ORF">B0H17DRAFT_835936</name>
</gene>
<evidence type="ECO:0000313" key="1">
    <source>
        <dbReference type="EMBL" id="KAJ7652625.1"/>
    </source>
</evidence>
<protein>
    <submittedName>
        <fullName evidence="1">Uncharacterized protein</fullName>
    </submittedName>
</protein>
<proteinExistence type="predicted"/>
<feature type="non-terminal residue" evidence="1">
    <location>
        <position position="244"/>
    </location>
</feature>
<feature type="non-terminal residue" evidence="1">
    <location>
        <position position="1"/>
    </location>
</feature>
<name>A0AAD7G3X7_MYCRO</name>
<reference evidence="1" key="1">
    <citation type="submission" date="2023-03" db="EMBL/GenBank/DDBJ databases">
        <title>Massive genome expansion in bonnet fungi (Mycena s.s.) driven by repeated elements and novel gene families across ecological guilds.</title>
        <authorList>
            <consortium name="Lawrence Berkeley National Laboratory"/>
            <person name="Harder C.B."/>
            <person name="Miyauchi S."/>
            <person name="Viragh M."/>
            <person name="Kuo A."/>
            <person name="Thoen E."/>
            <person name="Andreopoulos B."/>
            <person name="Lu D."/>
            <person name="Skrede I."/>
            <person name="Drula E."/>
            <person name="Henrissat B."/>
            <person name="Morin E."/>
            <person name="Kohler A."/>
            <person name="Barry K."/>
            <person name="LaButti K."/>
            <person name="Morin E."/>
            <person name="Salamov A."/>
            <person name="Lipzen A."/>
            <person name="Mereny Z."/>
            <person name="Hegedus B."/>
            <person name="Baldrian P."/>
            <person name="Stursova M."/>
            <person name="Weitz H."/>
            <person name="Taylor A."/>
            <person name="Grigoriev I.V."/>
            <person name="Nagy L.G."/>
            <person name="Martin F."/>
            <person name="Kauserud H."/>
        </authorList>
    </citation>
    <scope>NUCLEOTIDE SEQUENCE</scope>
    <source>
        <strain evidence="1">CBHHK067</strain>
    </source>
</reference>
<dbReference type="AlphaFoldDB" id="A0AAD7G3X7"/>
<sequence length="244" mass="27724">FIYVKHHPHSGKPDEIIALDSTCPSDPQQRAAVSTSNERPWAPFRCLADASFAYRCVSRRIANKDVDEDLKLLRTDWADQAKITFNNHRDMEAALDAAREGNVRFHTTRVPIEFEGRDLGGTYNVEIQFRDPWEVMKRWLRDESLVPVSTWFSQQRYLCLEGKIDLSNSLYEEPCTGTTWGAVDDTLPMNDKYPTCYVPAHIWLDKGLVSTKVKMHPFLLRGCWIESATRNGSGNGGAALLGFV</sequence>
<comment type="caution">
    <text evidence="1">The sequence shown here is derived from an EMBL/GenBank/DDBJ whole genome shotgun (WGS) entry which is preliminary data.</text>
</comment>
<evidence type="ECO:0000313" key="2">
    <source>
        <dbReference type="Proteomes" id="UP001221757"/>
    </source>
</evidence>
<organism evidence="1 2">
    <name type="scientific">Mycena rosella</name>
    <name type="common">Pink bonnet</name>
    <name type="synonym">Agaricus rosellus</name>
    <dbReference type="NCBI Taxonomy" id="1033263"/>
    <lineage>
        <taxon>Eukaryota</taxon>
        <taxon>Fungi</taxon>
        <taxon>Dikarya</taxon>
        <taxon>Basidiomycota</taxon>
        <taxon>Agaricomycotina</taxon>
        <taxon>Agaricomycetes</taxon>
        <taxon>Agaricomycetidae</taxon>
        <taxon>Agaricales</taxon>
        <taxon>Marasmiineae</taxon>
        <taxon>Mycenaceae</taxon>
        <taxon>Mycena</taxon>
    </lineage>
</organism>
<dbReference type="Proteomes" id="UP001221757">
    <property type="component" value="Unassembled WGS sequence"/>
</dbReference>